<evidence type="ECO:0000256" key="2">
    <source>
        <dbReference type="SAM" id="SignalP"/>
    </source>
</evidence>
<evidence type="ECO:0000256" key="1">
    <source>
        <dbReference type="SAM" id="MobiDB-lite"/>
    </source>
</evidence>
<gene>
    <name evidence="4" type="ORF">CK5_00200</name>
</gene>
<dbReference type="Proteomes" id="UP000008955">
    <property type="component" value="Chromosome"/>
</dbReference>
<dbReference type="SMART" id="SM00635">
    <property type="entry name" value="BID_2"/>
    <property type="match status" value="2"/>
</dbReference>
<dbReference type="Pfam" id="PF02368">
    <property type="entry name" value="Big_2"/>
    <property type="match status" value="2"/>
</dbReference>
<keyword evidence="5" id="KW-1185">Reference proteome</keyword>
<name>D4LVM3_9FIRM</name>
<dbReference type="RefSeq" id="WP_015540604.1">
    <property type="nucleotide sequence ID" value="NC_021022.1"/>
</dbReference>
<feature type="chain" id="PRO_5003060919" evidence="2">
    <location>
        <begin position="29"/>
        <end position="1753"/>
    </location>
</feature>
<keyword evidence="2" id="KW-0732">Signal</keyword>
<dbReference type="InterPro" id="IPR003343">
    <property type="entry name" value="Big_2"/>
</dbReference>
<evidence type="ECO:0000259" key="3">
    <source>
        <dbReference type="SMART" id="SM00635"/>
    </source>
</evidence>
<feature type="domain" description="BIG2" evidence="3">
    <location>
        <begin position="1676"/>
        <end position="1751"/>
    </location>
</feature>
<protein>
    <submittedName>
        <fullName evidence="4">Bacterial Ig-like domain (Group 2)</fullName>
    </submittedName>
</protein>
<sequence>MKRRTLALILAAALTVTSVEGTAVMASAAEFTSEAVEETEAELETAPEDSADVAVLSDQGDSSESDEIEISDSESQDSDSAEEQIDVFEETQDGADEEGIEITDEEALTDADAENEETNIEVFSDGDESTPTLTGMEVEGINENTMRDGVAGIDYYVAVQITLKFDDNTTSEFIFPLGETSYCDAEKTKGYTIRASLRRGPAGDDLMGQKLPKGNYYLYFKCDEDETISADIPAYIHNLEEVGVCQSEITTGETPVISFRNAYRYYKFVPQRAGIYQGSTSSAYCIPWIEDKSAGESTSYKIYKKLEGSRWELKANEPVYFQVYGGDKDDSSNETATITLSEVPQLESISTTQSEVTLLENYETWYGEAISRLLRFNYTNQEPKDFDVKFGYATYRDPDGNTVMSDLVYADGENKGKSFDWRNNAYVPKGSYTYIFTLEKDGQELMKVKVPIKVESLADRYAQLNSIKEGTQEIDITNRQFYKFEPEVTGDYMISAETGLSYLVIEVKEDGTTERLNEINGRVLYKLEQGHKYIIDIYNHTTDTTSTNLTLKRLAKTESVEIISYMPQEIKCIEGQKPEFNFIKVRINTEKGSEVRKLNYGGIFGVETDSYGKTLKYSLYKKENDQYTEVYDPEAGEYVYRVFYDGIEATTSIPVHIASFEEVAPQDSLEEGESKTLSAKDNQISARYLANFTGRHRFEFNKKVNVYCVGDTGTSKTYSNVSEFCEKLVRGNAYYLYITSDTGLEDLQVKVTELQKPVKLEILADKNEYIAGIDDLSNINLRTRVTYSDDSEQVIGMNDPVYGGMLSYRASTEDGKTAEDYSLLTEGKWNCVPYIYGQGNEISLSGTEIIGTTIKVTMPNAENLEELEEGASKTVEPVKRKFYKFIPKTSAGYEVKVSDGATVNVYSVYDGSLSNHGSMPNLTTGVTYFVMVSTPYSVDLQIKKREDAEDDGYLMDEKYDQTFDLNDRDSEEPLYFTFEPTETGYYKFWTEGNVYPYVALYEEDEKIGDVYPYAADNVVLTAKLEKGKTYGYLVIWDPYKGSNLTVHFAKTEHQSIKSLELVLKKGATEDAMTVMNGVLDVYDLRINYADHSTLVEAASEFRSWGSYDCEGSDEYGNKWKIFVDNSEAVLDAKDTKYEIKLTYYDPEKENKYQNTVWIPVKGIEGMKAIENGTSVKPFQNSGVDAYFTFTPSESGEYIMQFETEDGEAIPYAYACSYNVQYSDFQFIEVNSVHAETLTEKSVTAMLTDGETYLVRVGRRNMDCNGSTSFKIEKAKTVKSVEFKNKPIQKTVYNTDGNIEASLEGLILTVYYKDGTEEDVAYGENDAAGYGITVEDGYWKDADTYTVTVSLRKYYLQVDYKRVDIPDEIQTVNTGISTKLPASDQVVVPVMFTPEKTGYYFVDVENGFVSSVQKLAAQESAQARMRGTGTSSDAGDTQYFEAGTSYRIYIYTNKKESTVTIREGACKWETIAGTIVKASCTTGASCKQECKVHNHTRVVEGDKAAGHGYSSWKVTREADCTRAGEKQRRCVYCGHVEKVQTEPAKGHKYGDWKTTKESTVLDMGQQERICSVCNEKETKSIAKLKATISLNVSGTIPLKTKQTFTPKVTMGKGDKVVSWKSSNKKVASVGRNGKVKGLKAGKTATITVQLASGLKKSFKVKVQKKNVATKSLKVVNVSNGKKVSSKVSLKRKQTLKLVATVSPITSKEKVKYSSSNKKVASVSAKGVIKAKKKGKATITVKSGKKTYKIKVTVK</sequence>
<evidence type="ECO:0000313" key="4">
    <source>
        <dbReference type="EMBL" id="CBL21676.1"/>
    </source>
</evidence>
<dbReference type="HOGENOM" id="CLU_239314_0_0_9"/>
<dbReference type="EMBL" id="FP929054">
    <property type="protein sequence ID" value="CBL21676.1"/>
    <property type="molecule type" value="Genomic_DNA"/>
</dbReference>
<dbReference type="KEGG" id="rob:CK5_00200"/>
<proteinExistence type="predicted"/>
<dbReference type="Gene3D" id="2.60.40.1080">
    <property type="match status" value="2"/>
</dbReference>
<feature type="region of interest" description="Disordered" evidence="1">
    <location>
        <begin position="35"/>
        <end position="117"/>
    </location>
</feature>
<accession>D4LVM3</accession>
<reference evidence="4 5" key="1">
    <citation type="submission" date="2010-03" db="EMBL/GenBank/DDBJ databases">
        <title>The genome sequence of Ruminococcus obeum A2-162.</title>
        <authorList>
            <consortium name="metaHIT consortium -- http://www.metahit.eu/"/>
            <person name="Pajon A."/>
            <person name="Turner K."/>
            <person name="Parkhill J."/>
            <person name="Duncan S."/>
            <person name="Flint H."/>
        </authorList>
    </citation>
    <scope>NUCLEOTIDE SEQUENCE [LARGE SCALE GENOMIC DNA]</scope>
    <source>
        <strain evidence="4 5">A2-162</strain>
    </source>
</reference>
<dbReference type="PATRIC" id="fig|657314.3.peg.9"/>
<organism evidence="4 5">
    <name type="scientific">Blautia obeum A2-162</name>
    <dbReference type="NCBI Taxonomy" id="657314"/>
    <lineage>
        <taxon>Bacteria</taxon>
        <taxon>Bacillati</taxon>
        <taxon>Bacillota</taxon>
        <taxon>Clostridia</taxon>
        <taxon>Lachnospirales</taxon>
        <taxon>Lachnospiraceae</taxon>
        <taxon>Blautia</taxon>
    </lineage>
</organism>
<feature type="compositionally biased region" description="Acidic residues" evidence="1">
    <location>
        <begin position="61"/>
        <end position="117"/>
    </location>
</feature>
<feature type="signal peptide" evidence="2">
    <location>
        <begin position="1"/>
        <end position="28"/>
    </location>
</feature>
<feature type="compositionally biased region" description="Acidic residues" evidence="1">
    <location>
        <begin position="35"/>
        <end position="51"/>
    </location>
</feature>
<dbReference type="InterPro" id="IPR008964">
    <property type="entry name" value="Invasin/intimin_cell_adhesion"/>
</dbReference>
<evidence type="ECO:0000313" key="5">
    <source>
        <dbReference type="Proteomes" id="UP000008955"/>
    </source>
</evidence>
<dbReference type="Gene3D" id="2.60.40.3630">
    <property type="match status" value="1"/>
</dbReference>
<reference evidence="4 5" key="2">
    <citation type="submission" date="2010-03" db="EMBL/GenBank/DDBJ databases">
        <authorList>
            <person name="Pajon A."/>
        </authorList>
    </citation>
    <scope>NUCLEOTIDE SEQUENCE [LARGE SCALE GENOMIC DNA]</scope>
    <source>
        <strain evidence="4 5">A2-162</strain>
    </source>
</reference>
<dbReference type="SUPFAM" id="SSF49373">
    <property type="entry name" value="Invasin/intimin cell-adhesion fragments"/>
    <property type="match status" value="2"/>
</dbReference>
<feature type="domain" description="BIG2" evidence="3">
    <location>
        <begin position="1585"/>
        <end position="1659"/>
    </location>
</feature>